<dbReference type="AlphaFoldDB" id="A0A843TT44"/>
<evidence type="ECO:0000313" key="1">
    <source>
        <dbReference type="EMBL" id="MQL72620.1"/>
    </source>
</evidence>
<accession>A0A843TT44</accession>
<protein>
    <submittedName>
        <fullName evidence="1">Uncharacterized protein</fullName>
    </submittedName>
</protein>
<proteinExistence type="predicted"/>
<evidence type="ECO:0000313" key="2">
    <source>
        <dbReference type="Proteomes" id="UP000652761"/>
    </source>
</evidence>
<dbReference type="Proteomes" id="UP000652761">
    <property type="component" value="Unassembled WGS sequence"/>
</dbReference>
<gene>
    <name evidence="1" type="ORF">Taro_004963</name>
</gene>
<organism evidence="1 2">
    <name type="scientific">Colocasia esculenta</name>
    <name type="common">Wild taro</name>
    <name type="synonym">Arum esculentum</name>
    <dbReference type="NCBI Taxonomy" id="4460"/>
    <lineage>
        <taxon>Eukaryota</taxon>
        <taxon>Viridiplantae</taxon>
        <taxon>Streptophyta</taxon>
        <taxon>Embryophyta</taxon>
        <taxon>Tracheophyta</taxon>
        <taxon>Spermatophyta</taxon>
        <taxon>Magnoliopsida</taxon>
        <taxon>Liliopsida</taxon>
        <taxon>Araceae</taxon>
        <taxon>Aroideae</taxon>
        <taxon>Colocasieae</taxon>
        <taxon>Colocasia</taxon>
    </lineage>
</organism>
<name>A0A843TT44_COLES</name>
<reference evidence="1" key="1">
    <citation type="submission" date="2017-07" db="EMBL/GenBank/DDBJ databases">
        <title>Taro Niue Genome Assembly and Annotation.</title>
        <authorList>
            <person name="Atibalentja N."/>
            <person name="Keating K."/>
            <person name="Fields C.J."/>
        </authorList>
    </citation>
    <scope>NUCLEOTIDE SEQUENCE</scope>
    <source>
        <strain evidence="1">Niue_2</strain>
        <tissue evidence="1">Leaf</tissue>
    </source>
</reference>
<dbReference type="EMBL" id="NMUH01000137">
    <property type="protein sequence ID" value="MQL72620.1"/>
    <property type="molecule type" value="Genomic_DNA"/>
</dbReference>
<comment type="caution">
    <text evidence="1">The sequence shown here is derived from an EMBL/GenBank/DDBJ whole genome shotgun (WGS) entry which is preliminary data.</text>
</comment>
<sequence>MVGVSACAPGQGVPLGPSGGNAKSGGFYSVCGVPVSQAVPCVPALADGPSGGFQKGCRVCLCLLGLSWLQAICAISVGGCLASSPSPGAWHLRASPRDWLLPFSGTPIPTRLYQRVLLQVAGVLKSRTWSRRGKWWGQWREPFVSEVVQALIRCGPASPSHCLALRWFRSHVGRSGMGPQFERTTAPNCYFCNPFLGAVHGGTGVCSSLTSWSARGAGWFCLWALDLVETLSVCRQHWVLLSTGASKQKIQSLWKAVAVDRRLGAVDRHRQTEGLGVLGTSSCRQVAEVLSTGTSVLKNGLLACV</sequence>
<keyword evidence="2" id="KW-1185">Reference proteome</keyword>